<sequence>MSVPWDPTYEELLGQALPRIAEQGGLTPDIGLKAVGLDSLAMVEVLIQLEGAYGISIPDDDLAPGVFDTPASLWELVTAVRERQTAVG</sequence>
<proteinExistence type="predicted"/>
<dbReference type="PROSITE" id="PS50075">
    <property type="entry name" value="CARRIER"/>
    <property type="match status" value="1"/>
</dbReference>
<evidence type="ECO:0000313" key="3">
    <source>
        <dbReference type="Proteomes" id="UP001501637"/>
    </source>
</evidence>
<keyword evidence="3" id="KW-1185">Reference proteome</keyword>
<gene>
    <name evidence="2" type="ORF">GCM10010449_55340</name>
</gene>
<protein>
    <recommendedName>
        <fullName evidence="1">Carrier domain-containing protein</fullName>
    </recommendedName>
</protein>
<comment type="caution">
    <text evidence="2">The sequence shown here is derived from an EMBL/GenBank/DDBJ whole genome shotgun (WGS) entry which is preliminary data.</text>
</comment>
<name>A0ABP6MV56_9ACTN</name>
<dbReference type="InterPro" id="IPR009081">
    <property type="entry name" value="PP-bd_ACP"/>
</dbReference>
<dbReference type="Gene3D" id="1.10.1200.10">
    <property type="entry name" value="ACP-like"/>
    <property type="match status" value="1"/>
</dbReference>
<reference evidence="3" key="1">
    <citation type="journal article" date="2019" name="Int. J. Syst. Evol. Microbiol.">
        <title>The Global Catalogue of Microorganisms (GCM) 10K type strain sequencing project: providing services to taxonomists for standard genome sequencing and annotation.</title>
        <authorList>
            <consortium name="The Broad Institute Genomics Platform"/>
            <consortium name="The Broad Institute Genome Sequencing Center for Infectious Disease"/>
            <person name="Wu L."/>
            <person name="Ma J."/>
        </authorList>
    </citation>
    <scope>NUCLEOTIDE SEQUENCE [LARGE SCALE GENOMIC DNA]</scope>
    <source>
        <strain evidence="3">JCM 9092</strain>
    </source>
</reference>
<dbReference type="Pfam" id="PF00550">
    <property type="entry name" value="PP-binding"/>
    <property type="match status" value="1"/>
</dbReference>
<dbReference type="InterPro" id="IPR036736">
    <property type="entry name" value="ACP-like_sf"/>
</dbReference>
<accession>A0ABP6MV56</accession>
<evidence type="ECO:0000259" key="1">
    <source>
        <dbReference type="PROSITE" id="PS50075"/>
    </source>
</evidence>
<organism evidence="2 3">
    <name type="scientific">Streptomyces rectiviolaceus</name>
    <dbReference type="NCBI Taxonomy" id="332591"/>
    <lineage>
        <taxon>Bacteria</taxon>
        <taxon>Bacillati</taxon>
        <taxon>Actinomycetota</taxon>
        <taxon>Actinomycetes</taxon>
        <taxon>Kitasatosporales</taxon>
        <taxon>Streptomycetaceae</taxon>
        <taxon>Streptomyces</taxon>
    </lineage>
</organism>
<dbReference type="Proteomes" id="UP001501637">
    <property type="component" value="Unassembled WGS sequence"/>
</dbReference>
<dbReference type="EMBL" id="BAAAUG010000112">
    <property type="protein sequence ID" value="GAA3126939.1"/>
    <property type="molecule type" value="Genomic_DNA"/>
</dbReference>
<dbReference type="RefSeq" id="WP_344525156.1">
    <property type="nucleotide sequence ID" value="NZ_BAAAUG010000112.1"/>
</dbReference>
<evidence type="ECO:0000313" key="2">
    <source>
        <dbReference type="EMBL" id="GAA3126939.1"/>
    </source>
</evidence>
<dbReference type="SUPFAM" id="SSF47336">
    <property type="entry name" value="ACP-like"/>
    <property type="match status" value="1"/>
</dbReference>
<feature type="domain" description="Carrier" evidence="1">
    <location>
        <begin position="3"/>
        <end position="81"/>
    </location>
</feature>